<reference evidence="1 2" key="1">
    <citation type="submission" date="2016-06" db="EMBL/GenBank/DDBJ databases">
        <authorList>
            <person name="Kjaerup R.B."/>
            <person name="Dalgaard T.S."/>
            <person name="Juul-Madsen H.R."/>
        </authorList>
    </citation>
    <scope>NUCLEOTIDE SEQUENCE [LARGE SCALE GENOMIC DNA]</scope>
    <source>
        <strain evidence="1 2">1165133.8</strain>
    </source>
</reference>
<dbReference type="AlphaFoldDB" id="A0A1A3P3N0"/>
<gene>
    <name evidence="1" type="ORF">A5634_19680</name>
</gene>
<protein>
    <submittedName>
        <fullName evidence="1">Uncharacterized protein</fullName>
    </submittedName>
</protein>
<sequence length="94" mass="10076">MLKNQGRNVAGRVMISDLIGKSKPCILNIVCHRFECDLITRVIAANVAFDRCYDIANRNDIIGFGGGGQITTRLLVIFPISHDGSPSPGVCSSG</sequence>
<organism evidence="1 2">
    <name type="scientific">Mycobacterium asiaticum</name>
    <dbReference type="NCBI Taxonomy" id="1790"/>
    <lineage>
        <taxon>Bacteria</taxon>
        <taxon>Bacillati</taxon>
        <taxon>Actinomycetota</taxon>
        <taxon>Actinomycetes</taxon>
        <taxon>Mycobacteriales</taxon>
        <taxon>Mycobacteriaceae</taxon>
        <taxon>Mycobacterium</taxon>
    </lineage>
</organism>
<dbReference type="EMBL" id="LZLS01000065">
    <property type="protein sequence ID" value="OBK28863.1"/>
    <property type="molecule type" value="Genomic_DNA"/>
</dbReference>
<evidence type="ECO:0000313" key="1">
    <source>
        <dbReference type="EMBL" id="OBK28863.1"/>
    </source>
</evidence>
<accession>A0A1A3P3N0</accession>
<comment type="caution">
    <text evidence="1">The sequence shown here is derived from an EMBL/GenBank/DDBJ whole genome shotgun (WGS) entry which is preliminary data.</text>
</comment>
<evidence type="ECO:0000313" key="2">
    <source>
        <dbReference type="Proteomes" id="UP000093928"/>
    </source>
</evidence>
<name>A0A1A3P3N0_MYCAS</name>
<dbReference type="Proteomes" id="UP000093928">
    <property type="component" value="Unassembled WGS sequence"/>
</dbReference>
<proteinExistence type="predicted"/>